<reference evidence="1 2" key="1">
    <citation type="submission" date="2020-08" db="EMBL/GenBank/DDBJ databases">
        <title>Functional genomics of gut bacteria from endangered species of beetles.</title>
        <authorList>
            <person name="Carlos-Shanley C."/>
        </authorList>
    </citation>
    <scope>NUCLEOTIDE SEQUENCE [LARGE SCALE GENOMIC DNA]</scope>
    <source>
        <strain evidence="1 2">S00179</strain>
    </source>
</reference>
<name>A0A7W7P1C7_PSENT</name>
<dbReference type="RefSeq" id="WP_184588749.1">
    <property type="nucleotide sequence ID" value="NZ_JACHLI010000006.1"/>
</dbReference>
<comment type="caution">
    <text evidence="1">The sequence shown here is derived from an EMBL/GenBank/DDBJ whole genome shotgun (WGS) entry which is preliminary data.</text>
</comment>
<organism evidence="1 2">
    <name type="scientific">Pseudomonas nitroreducens</name>
    <dbReference type="NCBI Taxonomy" id="46680"/>
    <lineage>
        <taxon>Bacteria</taxon>
        <taxon>Pseudomonadati</taxon>
        <taxon>Pseudomonadota</taxon>
        <taxon>Gammaproteobacteria</taxon>
        <taxon>Pseudomonadales</taxon>
        <taxon>Pseudomonadaceae</taxon>
        <taxon>Pseudomonas</taxon>
    </lineage>
</organism>
<dbReference type="EMBL" id="JACHLI010000006">
    <property type="protein sequence ID" value="MBB4863315.1"/>
    <property type="molecule type" value="Genomic_DNA"/>
</dbReference>
<sequence>MSTFAVFGMTRDLAVADARNTVKTSRRTPLGEQPIPMTEWLALCEKTADQVMAGTKVKQIGPLFDAPQFALQFIEVARRTLKCRDLHIKAKVTLTDEKGNPIIDKKTKAPKVGWRKFDPSTEQLSA</sequence>
<gene>
    <name evidence="1" type="ORF">HNP46_002162</name>
</gene>
<protein>
    <submittedName>
        <fullName evidence="1">Uncharacterized protein</fullName>
    </submittedName>
</protein>
<dbReference type="Proteomes" id="UP000566995">
    <property type="component" value="Unassembled WGS sequence"/>
</dbReference>
<evidence type="ECO:0000313" key="1">
    <source>
        <dbReference type="EMBL" id="MBB4863315.1"/>
    </source>
</evidence>
<evidence type="ECO:0000313" key="2">
    <source>
        <dbReference type="Proteomes" id="UP000566995"/>
    </source>
</evidence>
<accession>A0A7W7P1C7</accession>
<dbReference type="AlphaFoldDB" id="A0A7W7P1C7"/>
<proteinExistence type="predicted"/>